<feature type="transmembrane region" description="Helical" evidence="1">
    <location>
        <begin position="64"/>
        <end position="84"/>
    </location>
</feature>
<evidence type="ECO:0000256" key="1">
    <source>
        <dbReference type="SAM" id="Phobius"/>
    </source>
</evidence>
<keyword evidence="3" id="KW-1185">Reference proteome</keyword>
<dbReference type="EMBL" id="CP051152">
    <property type="protein sequence ID" value="QJQ07383.1"/>
    <property type="molecule type" value="Genomic_DNA"/>
</dbReference>
<dbReference type="AlphaFoldDB" id="A0A6M4A889"/>
<name>A0A6M4A889_9BURK</name>
<keyword evidence="1" id="KW-0472">Membrane</keyword>
<dbReference type="Proteomes" id="UP000274350">
    <property type="component" value="Chromosome"/>
</dbReference>
<gene>
    <name evidence="2" type="ORF">EJG51_017970</name>
</gene>
<organism evidence="2 3">
    <name type="scientific">Undibacterium piscinae</name>
    <dbReference type="NCBI Taxonomy" id="2495591"/>
    <lineage>
        <taxon>Bacteria</taxon>
        <taxon>Pseudomonadati</taxon>
        <taxon>Pseudomonadota</taxon>
        <taxon>Betaproteobacteria</taxon>
        <taxon>Burkholderiales</taxon>
        <taxon>Oxalobacteraceae</taxon>
        <taxon>Undibacterium</taxon>
    </lineage>
</organism>
<protein>
    <submittedName>
        <fullName evidence="2">Uncharacterized protein</fullName>
    </submittedName>
</protein>
<evidence type="ECO:0000313" key="2">
    <source>
        <dbReference type="EMBL" id="QJQ07383.1"/>
    </source>
</evidence>
<feature type="transmembrane region" description="Helical" evidence="1">
    <location>
        <begin position="99"/>
        <end position="119"/>
    </location>
</feature>
<feature type="transmembrane region" description="Helical" evidence="1">
    <location>
        <begin position="38"/>
        <end position="57"/>
    </location>
</feature>
<accession>A0A6M4A889</accession>
<keyword evidence="1" id="KW-0812">Transmembrane</keyword>
<evidence type="ECO:0000313" key="3">
    <source>
        <dbReference type="Proteomes" id="UP000274350"/>
    </source>
</evidence>
<sequence>MNKSVKMAMKRILKFGYTLALGGFAAATFGMINAKWPFLFLSIYFALCWVTWFVCAIRQEGRNIAQLLGLWMLIDVGILIQLAAFDRAYGHGSLSGIEFLYLFSFAPVLFPSGFILAVFDGGISNKYYFWQYFGTTLSYVLPDWVTGTLVAIMQSVIVVCGIDILRRGCRPLTLHSRVKP</sequence>
<keyword evidence="1" id="KW-1133">Transmembrane helix</keyword>
<dbReference type="KEGG" id="upi:EJG51_017970"/>
<feature type="transmembrane region" description="Helical" evidence="1">
    <location>
        <begin position="12"/>
        <end position="32"/>
    </location>
</feature>
<proteinExistence type="predicted"/>
<reference evidence="2 3" key="1">
    <citation type="journal article" date="2019" name="Int. J. Syst. Evol. Microbiol.">
        <title>Undibacterium piscinae sp. nov., isolated from Korean shiner intestine.</title>
        <authorList>
            <person name="Lee S.Y."/>
            <person name="Kang W."/>
            <person name="Kim P.S."/>
            <person name="Kim H.S."/>
            <person name="Sung H."/>
            <person name="Shin N.R."/>
            <person name="Whon T.W."/>
            <person name="Yun J.H."/>
            <person name="Lee J.Y."/>
            <person name="Lee J.Y."/>
            <person name="Jung M.J."/>
            <person name="Jeong Y.S."/>
            <person name="Tak E.J."/>
            <person name="Han J.E."/>
            <person name="Hyun D.W."/>
            <person name="Kang M.S."/>
            <person name="Lee K.E."/>
            <person name="Lee B.H."/>
            <person name="Bae J.W."/>
        </authorList>
    </citation>
    <scope>NUCLEOTIDE SEQUENCE [LARGE SCALE GENOMIC DNA]</scope>
    <source>
        <strain evidence="2 3">S11R28</strain>
    </source>
</reference>